<comment type="caution">
    <text evidence="1">The sequence shown here is derived from an EMBL/GenBank/DDBJ whole genome shotgun (WGS) entry which is preliminary data.</text>
</comment>
<proteinExistence type="predicted"/>
<evidence type="ECO:0000313" key="1">
    <source>
        <dbReference type="EMBL" id="KAJ8343488.1"/>
    </source>
</evidence>
<dbReference type="Proteomes" id="UP001152622">
    <property type="component" value="Chromosome 13"/>
</dbReference>
<evidence type="ECO:0000313" key="2">
    <source>
        <dbReference type="Proteomes" id="UP001152622"/>
    </source>
</evidence>
<dbReference type="AlphaFoldDB" id="A0A9Q1ERB6"/>
<keyword evidence="2" id="KW-1185">Reference proteome</keyword>
<name>A0A9Q1ERB6_SYNKA</name>
<gene>
    <name evidence="1" type="ORF">SKAU_G00308170</name>
</gene>
<organism evidence="1 2">
    <name type="scientific">Synaphobranchus kaupii</name>
    <name type="common">Kaup's arrowtooth eel</name>
    <dbReference type="NCBI Taxonomy" id="118154"/>
    <lineage>
        <taxon>Eukaryota</taxon>
        <taxon>Metazoa</taxon>
        <taxon>Chordata</taxon>
        <taxon>Craniata</taxon>
        <taxon>Vertebrata</taxon>
        <taxon>Euteleostomi</taxon>
        <taxon>Actinopterygii</taxon>
        <taxon>Neopterygii</taxon>
        <taxon>Teleostei</taxon>
        <taxon>Anguilliformes</taxon>
        <taxon>Synaphobranchidae</taxon>
        <taxon>Synaphobranchus</taxon>
    </lineage>
</organism>
<dbReference type="EMBL" id="JAINUF010000013">
    <property type="protein sequence ID" value="KAJ8343488.1"/>
    <property type="molecule type" value="Genomic_DNA"/>
</dbReference>
<reference evidence="1" key="1">
    <citation type="journal article" date="2023" name="Science">
        <title>Genome structures resolve the early diversification of teleost fishes.</title>
        <authorList>
            <person name="Parey E."/>
            <person name="Louis A."/>
            <person name="Montfort J."/>
            <person name="Bouchez O."/>
            <person name="Roques C."/>
            <person name="Iampietro C."/>
            <person name="Lluch J."/>
            <person name="Castinel A."/>
            <person name="Donnadieu C."/>
            <person name="Desvignes T."/>
            <person name="Floi Bucao C."/>
            <person name="Jouanno E."/>
            <person name="Wen M."/>
            <person name="Mejri S."/>
            <person name="Dirks R."/>
            <person name="Jansen H."/>
            <person name="Henkel C."/>
            <person name="Chen W.J."/>
            <person name="Zahm M."/>
            <person name="Cabau C."/>
            <person name="Klopp C."/>
            <person name="Thompson A.W."/>
            <person name="Robinson-Rechavi M."/>
            <person name="Braasch I."/>
            <person name="Lecointre G."/>
            <person name="Bobe J."/>
            <person name="Postlethwait J.H."/>
            <person name="Berthelot C."/>
            <person name="Roest Crollius H."/>
            <person name="Guiguen Y."/>
        </authorList>
    </citation>
    <scope>NUCLEOTIDE SEQUENCE</scope>
    <source>
        <strain evidence="1">WJC10195</strain>
    </source>
</reference>
<accession>A0A9Q1ERB6</accession>
<sequence length="82" mass="9198">MPFLVSSCCAAGRVPRVRERTLPARHTACRPWTRYRIALVNIPNRSCIHMTSGPLKAQRGVNRERSRVGLRAVALATDDRLS</sequence>
<protein>
    <submittedName>
        <fullName evidence="1">Uncharacterized protein</fullName>
    </submittedName>
</protein>